<sequence>MKTIVVLLGIILFIGIAIQLYAMTQQKNTETYPYKVLKTYTDFELRSYEARLFTSVKLSSDSYKAASNRGFSILAGYIFGGNEQKQKIAMTTPVAMSLEDSMTMMFMVPKEYTQETLPQPDRSEIKFSEEPAKTVAAIRFGGWASDERIAEYKEKLLVALAAEGVEHTNKFYFLGYNAPFEAINRRNEVIVELDPEQIAKE</sequence>
<dbReference type="InterPro" id="IPR006917">
    <property type="entry name" value="SOUL_heme-bd"/>
</dbReference>
<dbReference type="PANTHER" id="PTHR11220">
    <property type="entry name" value="HEME-BINDING PROTEIN-RELATED"/>
    <property type="match status" value="1"/>
</dbReference>
<dbReference type="AlphaFoldDB" id="A0A1H6U9S2"/>
<accession>A0A1H6U9S2</accession>
<dbReference type="Pfam" id="PF04832">
    <property type="entry name" value="SOUL"/>
    <property type="match status" value="1"/>
</dbReference>
<dbReference type="Proteomes" id="UP000199403">
    <property type="component" value="Unassembled WGS sequence"/>
</dbReference>
<evidence type="ECO:0000313" key="1">
    <source>
        <dbReference type="EMBL" id="SEI89128.1"/>
    </source>
</evidence>
<reference evidence="2" key="1">
    <citation type="submission" date="2016-10" db="EMBL/GenBank/DDBJ databases">
        <authorList>
            <person name="Varghese N."/>
            <person name="Submissions S."/>
        </authorList>
    </citation>
    <scope>NUCLEOTIDE SEQUENCE [LARGE SCALE GENOMIC DNA]</scope>
    <source>
        <strain evidence="2">IBRC-M 10761</strain>
    </source>
</reference>
<dbReference type="Gene3D" id="3.20.80.10">
    <property type="entry name" value="Regulatory factor, effector binding domain"/>
    <property type="match status" value="1"/>
</dbReference>
<protein>
    <submittedName>
        <fullName evidence="1">SOUL heme-binding protein</fullName>
    </submittedName>
</protein>
<dbReference type="RefSeq" id="WP_092169524.1">
    <property type="nucleotide sequence ID" value="NZ_FNZH01000001.1"/>
</dbReference>
<keyword evidence="2" id="KW-1185">Reference proteome</keyword>
<dbReference type="SUPFAM" id="SSF55136">
    <property type="entry name" value="Probable bacterial effector-binding domain"/>
    <property type="match status" value="1"/>
</dbReference>
<dbReference type="PANTHER" id="PTHR11220:SF1">
    <property type="entry name" value="HEME-BINDING PROTEIN 2"/>
    <property type="match status" value="1"/>
</dbReference>
<organism evidence="1 2">
    <name type="scientific">Cyclobacterium xiamenense</name>
    <dbReference type="NCBI Taxonomy" id="1297121"/>
    <lineage>
        <taxon>Bacteria</taxon>
        <taxon>Pseudomonadati</taxon>
        <taxon>Bacteroidota</taxon>
        <taxon>Cytophagia</taxon>
        <taxon>Cytophagales</taxon>
        <taxon>Cyclobacteriaceae</taxon>
        <taxon>Cyclobacterium</taxon>
    </lineage>
</organism>
<name>A0A1H6U9S2_9BACT</name>
<dbReference type="OrthoDB" id="2156220at2"/>
<dbReference type="EMBL" id="FNZH01000001">
    <property type="protein sequence ID" value="SEI89128.1"/>
    <property type="molecule type" value="Genomic_DNA"/>
</dbReference>
<dbReference type="InterPro" id="IPR011256">
    <property type="entry name" value="Reg_factor_effector_dom_sf"/>
</dbReference>
<evidence type="ECO:0000313" key="2">
    <source>
        <dbReference type="Proteomes" id="UP000199403"/>
    </source>
</evidence>
<dbReference type="STRING" id="1416801.SAMN05192553_101723"/>
<proteinExistence type="predicted"/>
<dbReference type="FunFam" id="3.20.80.10:FF:000002">
    <property type="entry name" value="Heme-binding protein 2"/>
    <property type="match status" value="1"/>
</dbReference>
<gene>
    <name evidence="1" type="ORF">SAMN05192553_101723</name>
</gene>